<dbReference type="EMBL" id="VYGV01000005">
    <property type="protein sequence ID" value="NWF44436.1"/>
    <property type="molecule type" value="Genomic_DNA"/>
</dbReference>
<evidence type="ECO:0000313" key="2">
    <source>
        <dbReference type="Proteomes" id="UP000545507"/>
    </source>
</evidence>
<sequence>MTFSRSCPQPSAEDIARVILQFAKRRYFIRTFERDEPLFKCALVMPKLGKHVHVELLPSLALRVRDRVTGEVLAQSMPGDFDTLDVGAPAIEKMFLNWQANRETCPVVVTPTQPGGDE</sequence>
<proteinExistence type="predicted"/>
<dbReference type="Proteomes" id="UP000545507">
    <property type="component" value="Unassembled WGS sequence"/>
</dbReference>
<keyword evidence="2" id="KW-1185">Reference proteome</keyword>
<protein>
    <submittedName>
        <fullName evidence="1">Uncharacterized protein</fullName>
    </submittedName>
</protein>
<reference evidence="1 2" key="1">
    <citation type="submission" date="2019-09" db="EMBL/GenBank/DDBJ databases">
        <title>Hydrogenophaga aromatica sp. nov., isolated from a para-xylene-degrading enrichment culture.</title>
        <authorList>
            <person name="Tancsics A."/>
            <person name="Banerjee S."/>
        </authorList>
    </citation>
    <scope>NUCLEOTIDE SEQUENCE [LARGE SCALE GENOMIC DNA]</scope>
    <source>
        <strain evidence="1 2">D2P1</strain>
    </source>
</reference>
<organism evidence="1 2">
    <name type="scientific">Hydrogenophaga aromaticivorans</name>
    <dbReference type="NCBI Taxonomy" id="2610898"/>
    <lineage>
        <taxon>Bacteria</taxon>
        <taxon>Pseudomonadati</taxon>
        <taxon>Pseudomonadota</taxon>
        <taxon>Betaproteobacteria</taxon>
        <taxon>Burkholderiales</taxon>
        <taxon>Comamonadaceae</taxon>
        <taxon>Hydrogenophaga</taxon>
    </lineage>
</organism>
<dbReference type="RefSeq" id="WP_177133613.1">
    <property type="nucleotide sequence ID" value="NZ_VYGV01000005.1"/>
</dbReference>
<evidence type="ECO:0000313" key="1">
    <source>
        <dbReference type="EMBL" id="NWF44436.1"/>
    </source>
</evidence>
<accession>A0A7Y8GT90</accession>
<dbReference type="AlphaFoldDB" id="A0A7Y8GT90"/>
<comment type="caution">
    <text evidence="1">The sequence shown here is derived from an EMBL/GenBank/DDBJ whole genome shotgun (WGS) entry which is preliminary data.</text>
</comment>
<gene>
    <name evidence="1" type="ORF">F3K02_04095</name>
</gene>
<name>A0A7Y8GT90_9BURK</name>